<keyword evidence="7" id="KW-0963">Cytoplasm</keyword>
<comment type="caution">
    <text evidence="9">The sequence shown here is derived from an EMBL/GenBank/DDBJ whole genome shotgun (WGS) entry which is preliminary data.</text>
</comment>
<dbReference type="Gene3D" id="3.40.50.10490">
    <property type="entry name" value="Glucose-6-phosphate isomerase like protein, domain 1"/>
    <property type="match status" value="2"/>
</dbReference>
<dbReference type="GO" id="GO:0097367">
    <property type="term" value="F:carbohydrate derivative binding"/>
    <property type="evidence" value="ECO:0007669"/>
    <property type="project" value="InterPro"/>
</dbReference>
<dbReference type="PANTHER" id="PTHR11469">
    <property type="entry name" value="GLUCOSE-6-PHOSPHATE ISOMERASE"/>
    <property type="match status" value="1"/>
</dbReference>
<comment type="function">
    <text evidence="7">Catalyzes the reversible isomerization of glucose-6-phosphate to fructose-6-phosphate.</text>
</comment>
<comment type="pathway">
    <text evidence="1 7 8">Carbohydrate degradation; glycolysis; D-glyceraldehyde 3-phosphate and glycerone phosphate from D-glucose: step 2/4.</text>
</comment>
<dbReference type="PANTHER" id="PTHR11469:SF1">
    <property type="entry name" value="GLUCOSE-6-PHOSPHATE ISOMERASE"/>
    <property type="match status" value="1"/>
</dbReference>
<dbReference type="PROSITE" id="PS00765">
    <property type="entry name" value="P_GLUCOSE_ISOMERASE_1"/>
    <property type="match status" value="1"/>
</dbReference>
<evidence type="ECO:0000313" key="9">
    <source>
        <dbReference type="EMBL" id="KGM05952.1"/>
    </source>
</evidence>
<dbReference type="InterPro" id="IPR023096">
    <property type="entry name" value="G6P_Isomerase_C"/>
</dbReference>
<feature type="active site" description="Proton donor" evidence="7">
    <location>
        <position position="351"/>
    </location>
</feature>
<dbReference type="GO" id="GO:0004347">
    <property type="term" value="F:glucose-6-phosphate isomerase activity"/>
    <property type="evidence" value="ECO:0007669"/>
    <property type="project" value="UniProtKB-UniRule"/>
</dbReference>
<evidence type="ECO:0000256" key="6">
    <source>
        <dbReference type="ARBA" id="ARBA00029321"/>
    </source>
</evidence>
<dbReference type="CDD" id="cd05016">
    <property type="entry name" value="SIS_PGI_2"/>
    <property type="match status" value="1"/>
</dbReference>
<dbReference type="Gene3D" id="1.10.1390.10">
    <property type="match status" value="1"/>
</dbReference>
<feature type="active site" evidence="7">
    <location>
        <position position="510"/>
    </location>
</feature>
<evidence type="ECO:0000256" key="3">
    <source>
        <dbReference type="ARBA" id="ARBA00022432"/>
    </source>
</evidence>
<dbReference type="EMBL" id="JRQD01000006">
    <property type="protein sequence ID" value="KGM05952.1"/>
    <property type="molecule type" value="Genomic_DNA"/>
</dbReference>
<evidence type="ECO:0000256" key="2">
    <source>
        <dbReference type="ARBA" id="ARBA00006604"/>
    </source>
</evidence>
<dbReference type="InterPro" id="IPR018189">
    <property type="entry name" value="Phosphoglucose_isomerase_CS"/>
</dbReference>
<dbReference type="RefSeq" id="WP_036315378.1">
    <property type="nucleotide sequence ID" value="NZ_JADFAB010000060.1"/>
</dbReference>
<dbReference type="NCBIfam" id="NF001211">
    <property type="entry name" value="PRK00179.1"/>
    <property type="match status" value="1"/>
</dbReference>
<gene>
    <name evidence="7" type="primary">pgi</name>
    <name evidence="9" type="ORF">LP43_2264</name>
</gene>
<organism evidence="9 10">
    <name type="scientific">Methylophaga thiooxydans</name>
    <dbReference type="NCBI Taxonomy" id="392484"/>
    <lineage>
        <taxon>Bacteria</taxon>
        <taxon>Pseudomonadati</taxon>
        <taxon>Pseudomonadota</taxon>
        <taxon>Gammaproteobacteria</taxon>
        <taxon>Thiotrichales</taxon>
        <taxon>Piscirickettsiaceae</taxon>
        <taxon>Methylophaga</taxon>
    </lineage>
</organism>
<dbReference type="GO" id="GO:0006094">
    <property type="term" value="P:gluconeogenesis"/>
    <property type="evidence" value="ECO:0007669"/>
    <property type="project" value="UniProtKB-UniRule"/>
</dbReference>
<dbReference type="InterPro" id="IPR035476">
    <property type="entry name" value="SIS_PGI_1"/>
</dbReference>
<evidence type="ECO:0000256" key="4">
    <source>
        <dbReference type="ARBA" id="ARBA00023152"/>
    </source>
</evidence>
<keyword evidence="4 7" id="KW-0324">Glycolysis</keyword>
<dbReference type="FunFam" id="1.10.1390.10:FF:000001">
    <property type="entry name" value="Glucose-6-phosphate isomerase"/>
    <property type="match status" value="1"/>
</dbReference>
<dbReference type="HAMAP" id="MF_00473">
    <property type="entry name" value="G6P_isomerase"/>
    <property type="match status" value="1"/>
</dbReference>
<dbReference type="EC" id="5.3.1.9" evidence="7"/>
<protein>
    <recommendedName>
        <fullName evidence="7">Glucose-6-phosphate isomerase</fullName>
        <shortName evidence="7">GPI</shortName>
        <ecNumber evidence="7">5.3.1.9</ecNumber>
    </recommendedName>
    <alternativeName>
        <fullName evidence="7">Phosphoglucose isomerase</fullName>
        <shortName evidence="7">PGI</shortName>
    </alternativeName>
    <alternativeName>
        <fullName evidence="7">Phosphohexose isomerase</fullName>
        <shortName evidence="7">PHI</shortName>
    </alternativeName>
</protein>
<dbReference type="Pfam" id="PF00342">
    <property type="entry name" value="PGI"/>
    <property type="match status" value="1"/>
</dbReference>
<dbReference type="CDD" id="cd05015">
    <property type="entry name" value="SIS_PGI_1"/>
    <property type="match status" value="1"/>
</dbReference>
<comment type="subcellular location">
    <subcellularLocation>
        <location evidence="7">Cytoplasm</location>
    </subcellularLocation>
</comment>
<keyword evidence="3 7" id="KW-0312">Gluconeogenesis</keyword>
<dbReference type="PROSITE" id="PS51463">
    <property type="entry name" value="P_GLUCOSE_ISOMERASE_3"/>
    <property type="match status" value="1"/>
</dbReference>
<dbReference type="GO" id="GO:0048029">
    <property type="term" value="F:monosaccharide binding"/>
    <property type="evidence" value="ECO:0007669"/>
    <property type="project" value="TreeGrafter"/>
</dbReference>
<dbReference type="PRINTS" id="PR00662">
    <property type="entry name" value="G6PISOMERASE"/>
</dbReference>
<evidence type="ECO:0000256" key="5">
    <source>
        <dbReference type="ARBA" id="ARBA00023235"/>
    </source>
</evidence>
<dbReference type="GO" id="GO:0005829">
    <property type="term" value="C:cytosol"/>
    <property type="evidence" value="ECO:0007669"/>
    <property type="project" value="TreeGrafter"/>
</dbReference>
<comment type="catalytic activity">
    <reaction evidence="6 7 8">
        <text>alpha-D-glucose 6-phosphate = beta-D-fructose 6-phosphate</text>
        <dbReference type="Rhea" id="RHEA:11816"/>
        <dbReference type="ChEBI" id="CHEBI:57634"/>
        <dbReference type="ChEBI" id="CHEBI:58225"/>
        <dbReference type="EC" id="5.3.1.9"/>
    </reaction>
</comment>
<reference evidence="9 10" key="1">
    <citation type="submission" date="2014-09" db="EMBL/GenBank/DDBJ databases">
        <authorList>
            <person name="Grob C."/>
            <person name="Taubert M."/>
            <person name="Howat A.M."/>
            <person name="Burns O.J."/>
            <person name="Dixon J.L."/>
            <person name="Chen Y."/>
            <person name="Murrell J.C."/>
        </authorList>
    </citation>
    <scope>NUCLEOTIDE SEQUENCE [LARGE SCALE GENOMIC DNA]</scope>
    <source>
        <strain evidence="9">L4</strain>
    </source>
</reference>
<sequence>MTPLNIPEWQSLVRHYSDLKYVSMREQFALDSNRFERFSVKSGDLLLDYSKNRITQETIDKLIQLSEAVELKDWIERMFKGDIINHTEGRAVLHTALRNRSNTPVIVDGKDVMPEVNAVLDKMRRFCEQVHSGQWLGFTNKKITDIVNIGIGGSDLGPAMICDALEPYGIEGMGVHFVSNVDGTDLSTTLEKLNPETTLFVVASKTFTTQETITNAQSARTWFLKSASQQDVAKHFVAVSTNAKEVAKFGIDTANMFEIWDWVGGRYSLWSAIGLPIALYAGMDNFERLLDGGHRMDEHFRNQPFAENIPVIMGLLGVWYINFFSAQTHAIVPYDHSLARFPSHMQQLDMESNGKFINREGNRINYKTGPVIWGTPGTNGQHAYFQLIHQGTQLIPVDFVLPVNSHYPECDHQSILLANGLAQAEALMKGKTAEEVRSELVKEGYEGKELEALLPHKVFPGNRPSNVLLFPKLTPEMLGQLVALYEHKVFVQGVIWNINSFDQWGVELGKQLAKAIVPDLADGSEISQHDSSTTNLIKLIRDLRH</sequence>
<proteinExistence type="inferred from homology"/>
<dbReference type="GO" id="GO:0006096">
    <property type="term" value="P:glycolytic process"/>
    <property type="evidence" value="ECO:0007669"/>
    <property type="project" value="UniProtKB-UniRule"/>
</dbReference>
<evidence type="ECO:0000313" key="10">
    <source>
        <dbReference type="Proteomes" id="UP000029999"/>
    </source>
</evidence>
<dbReference type="PROSITE" id="PS00174">
    <property type="entry name" value="P_GLUCOSE_ISOMERASE_2"/>
    <property type="match status" value="1"/>
</dbReference>
<dbReference type="SUPFAM" id="SSF53697">
    <property type="entry name" value="SIS domain"/>
    <property type="match status" value="1"/>
</dbReference>
<dbReference type="AlphaFoldDB" id="A0A0A0BE10"/>
<evidence type="ECO:0000256" key="1">
    <source>
        <dbReference type="ARBA" id="ARBA00004926"/>
    </source>
</evidence>
<dbReference type="FunFam" id="3.40.50.10490:FF:000004">
    <property type="entry name" value="Glucose-6-phosphate isomerase"/>
    <property type="match status" value="1"/>
</dbReference>
<dbReference type="Proteomes" id="UP000029999">
    <property type="component" value="Unassembled WGS sequence"/>
</dbReference>
<evidence type="ECO:0000256" key="7">
    <source>
        <dbReference type="HAMAP-Rule" id="MF_00473"/>
    </source>
</evidence>
<dbReference type="STRING" id="392484.LP43_2264"/>
<keyword evidence="5 7" id="KW-0413">Isomerase</keyword>
<dbReference type="InterPro" id="IPR001672">
    <property type="entry name" value="G6P_Isomerase"/>
</dbReference>
<comment type="pathway">
    <text evidence="7">Carbohydrate biosynthesis; gluconeogenesis.</text>
</comment>
<dbReference type="GO" id="GO:0051156">
    <property type="term" value="P:glucose 6-phosphate metabolic process"/>
    <property type="evidence" value="ECO:0007669"/>
    <property type="project" value="TreeGrafter"/>
</dbReference>
<evidence type="ECO:0000256" key="8">
    <source>
        <dbReference type="RuleBase" id="RU000612"/>
    </source>
</evidence>
<feature type="active site" evidence="7">
    <location>
        <position position="382"/>
    </location>
</feature>
<dbReference type="UniPathway" id="UPA00109">
    <property type="reaction ID" value="UER00181"/>
</dbReference>
<dbReference type="UniPathway" id="UPA00138"/>
<name>A0A0A0BE10_9GAMM</name>
<accession>A0A0A0BE10</accession>
<dbReference type="InterPro" id="IPR046348">
    <property type="entry name" value="SIS_dom_sf"/>
</dbReference>
<dbReference type="InterPro" id="IPR035482">
    <property type="entry name" value="SIS_PGI_2"/>
</dbReference>
<comment type="similarity">
    <text evidence="2 7 8">Belongs to the GPI family.</text>
</comment>